<reference evidence="3" key="1">
    <citation type="submission" date="2018-12" db="EMBL/GenBank/DDBJ databases">
        <title>Tengunoibacter tsumagoiensis gen. nov., sp. nov., Dictyobacter kobayashii sp. nov., D. alpinus sp. nov., and D. joshuensis sp. nov. and description of Dictyobacteraceae fam. nov. within the order Ktedonobacterales isolated from Tengu-no-mugimeshi.</title>
        <authorList>
            <person name="Wang C.M."/>
            <person name="Zheng Y."/>
            <person name="Sakai Y."/>
            <person name="Toyoda A."/>
            <person name="Minakuchi Y."/>
            <person name="Abe K."/>
            <person name="Yokota A."/>
            <person name="Yabe S."/>
        </authorList>
    </citation>
    <scope>NUCLEOTIDE SEQUENCE [LARGE SCALE GENOMIC DNA]</scope>
    <source>
        <strain evidence="3">Uno16</strain>
    </source>
</reference>
<keyword evidence="1" id="KW-1133">Transmembrane helix</keyword>
<protein>
    <submittedName>
        <fullName evidence="2">Uncharacterized protein</fullName>
    </submittedName>
</protein>
<dbReference type="Proteomes" id="UP000287171">
    <property type="component" value="Unassembled WGS sequence"/>
</dbReference>
<proteinExistence type="predicted"/>
<name>A0A402B8Q6_9CHLR</name>
<organism evidence="2 3">
    <name type="scientific">Dictyobacter alpinus</name>
    <dbReference type="NCBI Taxonomy" id="2014873"/>
    <lineage>
        <taxon>Bacteria</taxon>
        <taxon>Bacillati</taxon>
        <taxon>Chloroflexota</taxon>
        <taxon>Ktedonobacteria</taxon>
        <taxon>Ktedonobacterales</taxon>
        <taxon>Dictyobacteraceae</taxon>
        <taxon>Dictyobacter</taxon>
    </lineage>
</organism>
<comment type="caution">
    <text evidence="2">The sequence shown here is derived from an EMBL/GenBank/DDBJ whole genome shotgun (WGS) entry which is preliminary data.</text>
</comment>
<keyword evidence="1" id="KW-0812">Transmembrane</keyword>
<dbReference type="EMBL" id="BIFT01000001">
    <property type="protein sequence ID" value="GCE27709.1"/>
    <property type="molecule type" value="Genomic_DNA"/>
</dbReference>
<feature type="transmembrane region" description="Helical" evidence="1">
    <location>
        <begin position="32"/>
        <end position="52"/>
    </location>
</feature>
<evidence type="ECO:0000313" key="2">
    <source>
        <dbReference type="EMBL" id="GCE27709.1"/>
    </source>
</evidence>
<evidence type="ECO:0000313" key="3">
    <source>
        <dbReference type="Proteomes" id="UP000287171"/>
    </source>
</evidence>
<dbReference type="RefSeq" id="WP_161982168.1">
    <property type="nucleotide sequence ID" value="NZ_BIFT01000001.1"/>
</dbReference>
<dbReference type="AlphaFoldDB" id="A0A402B8Q6"/>
<gene>
    <name evidence="2" type="ORF">KDA_31930</name>
</gene>
<keyword evidence="1" id="KW-0472">Membrane</keyword>
<sequence>MKYVGVVVLALCSLMLIGIGLSNILEKNYNGVFTLIGGFMNLVVTILVFSLVKKKH</sequence>
<accession>A0A402B8Q6</accession>
<evidence type="ECO:0000256" key="1">
    <source>
        <dbReference type="SAM" id="Phobius"/>
    </source>
</evidence>
<keyword evidence="3" id="KW-1185">Reference proteome</keyword>